<evidence type="ECO:0000256" key="6">
    <source>
        <dbReference type="HAMAP-Rule" id="MF_00267"/>
    </source>
</evidence>
<dbReference type="Gene3D" id="2.160.20.70">
    <property type="match status" value="1"/>
</dbReference>
<name>A0A2U2AR37_9GAMM</name>
<evidence type="ECO:0000259" key="7">
    <source>
        <dbReference type="Pfam" id="PF03775"/>
    </source>
</evidence>
<dbReference type="EMBL" id="QEWW01000003">
    <property type="protein sequence ID" value="PWD86360.1"/>
    <property type="molecule type" value="Genomic_DNA"/>
</dbReference>
<dbReference type="RefSeq" id="WP_109201599.1">
    <property type="nucleotide sequence ID" value="NZ_QEWS01000004.1"/>
</dbReference>
<dbReference type="Pfam" id="PF03775">
    <property type="entry name" value="MinC_C"/>
    <property type="match status" value="1"/>
</dbReference>
<reference evidence="9" key="1">
    <citation type="journal article" date="2018" name="Genome Announc.">
        <title>Ignatzschineria cameli sp. nov., isolated from necrotic foot tissue of dromedaries (Camelus dromedarius) and associated maggots (Wohlfahrtia species) in Dubai.</title>
        <authorList>
            <person name="Tsang C.C."/>
            <person name="Tang J.Y."/>
            <person name="Fong J.Y."/>
            <person name="Kinne J."/>
            <person name="Lee H.H."/>
            <person name="Joseph M."/>
            <person name="Jose S."/>
            <person name="Schuster R.K."/>
            <person name="Tang Y."/>
            <person name="Sivakumar S."/>
            <person name="Chen J.H."/>
            <person name="Teng J.L."/>
            <person name="Lau S.K."/>
            <person name="Wernery U."/>
            <person name="Woo P.C."/>
        </authorList>
    </citation>
    <scope>NUCLEOTIDE SEQUENCE</scope>
    <source>
        <strain evidence="9">UAE-HKU57</strain>
        <strain evidence="10">UAE-HKU58</strain>
    </source>
</reference>
<evidence type="ECO:0000256" key="2">
    <source>
        <dbReference type="ARBA" id="ARBA00022618"/>
    </source>
</evidence>
<dbReference type="Gene3D" id="3.30.70.260">
    <property type="match status" value="1"/>
</dbReference>
<evidence type="ECO:0000313" key="11">
    <source>
        <dbReference type="Proteomes" id="UP000245059"/>
    </source>
</evidence>
<dbReference type="Pfam" id="PF05209">
    <property type="entry name" value="MinC_N"/>
    <property type="match status" value="1"/>
</dbReference>
<dbReference type="InterPro" id="IPR007874">
    <property type="entry name" value="MinC_N"/>
</dbReference>
<dbReference type="EMBL" id="QEWV01000004">
    <property type="protein sequence ID" value="PWD92490.1"/>
    <property type="molecule type" value="Genomic_DNA"/>
</dbReference>
<dbReference type="NCBIfam" id="TIGR01222">
    <property type="entry name" value="minC"/>
    <property type="match status" value="1"/>
</dbReference>
<evidence type="ECO:0000256" key="3">
    <source>
        <dbReference type="ARBA" id="ARBA00023210"/>
    </source>
</evidence>
<keyword evidence="3 6" id="KW-0717">Septation</keyword>
<evidence type="ECO:0000259" key="8">
    <source>
        <dbReference type="Pfam" id="PF05209"/>
    </source>
</evidence>
<dbReference type="PANTHER" id="PTHR34108:SF1">
    <property type="entry name" value="SEPTUM SITE-DETERMINING PROTEIN MINC"/>
    <property type="match status" value="1"/>
</dbReference>
<dbReference type="SUPFAM" id="SSF63848">
    <property type="entry name" value="Cell-division inhibitor MinC, C-terminal domain"/>
    <property type="match status" value="1"/>
</dbReference>
<reference evidence="11 12" key="2">
    <citation type="submission" date="2018-05" db="EMBL/GenBank/DDBJ databases">
        <title>Ignatzschineria dubaiensis sp. nov., isolated from necrotic foot tissues of dromedaries (Camelus dromedarius) and associated maggots in Dubai, United Arab Emirates.</title>
        <authorList>
            <person name="Tsang C.C."/>
            <person name="Tang J.Y.M."/>
            <person name="Fong J.Y.H."/>
            <person name="Kinne J."/>
            <person name="Lee H.H."/>
            <person name="Joseph M."/>
            <person name="Jose S."/>
            <person name="Schuster R.K."/>
            <person name="Tang Y."/>
            <person name="Sivakumar S."/>
            <person name="Chen J.H.K."/>
            <person name="Teng J.L.L."/>
            <person name="Lau S.K.P."/>
            <person name="Wernery U."/>
            <person name="Woo P.C.Y."/>
        </authorList>
    </citation>
    <scope>NUCLEOTIDE SEQUENCE [LARGE SCALE GENOMIC DNA]</scope>
    <source>
        <strain evidence="11">UAE-HKU57</strain>
        <strain evidence="12">UAE-HKU58</strain>
    </source>
</reference>
<dbReference type="InterPro" id="IPR016098">
    <property type="entry name" value="CAP/MinC_C"/>
</dbReference>
<dbReference type="GO" id="GO:0000917">
    <property type="term" value="P:division septum assembly"/>
    <property type="evidence" value="ECO:0007669"/>
    <property type="project" value="UniProtKB-KW"/>
</dbReference>
<dbReference type="Proteomes" id="UP000245217">
    <property type="component" value="Unassembled WGS sequence"/>
</dbReference>
<comment type="subunit">
    <text evidence="6">Interacts with MinD and FtsZ.</text>
</comment>
<organism evidence="9 11">
    <name type="scientific">Ignatzschineria cameli</name>
    <dbReference type="NCBI Taxonomy" id="2182793"/>
    <lineage>
        <taxon>Bacteria</taxon>
        <taxon>Pseudomonadati</taxon>
        <taxon>Pseudomonadota</taxon>
        <taxon>Gammaproteobacteria</taxon>
        <taxon>Cardiobacteriales</taxon>
        <taxon>Ignatzschineriaceae</taxon>
        <taxon>Ignatzschineria</taxon>
    </lineage>
</organism>
<comment type="caution">
    <text evidence="9">The sequence shown here is derived from an EMBL/GenBank/DDBJ whole genome shotgun (WGS) entry which is preliminary data.</text>
</comment>
<dbReference type="GO" id="GO:0000902">
    <property type="term" value="P:cell morphogenesis"/>
    <property type="evidence" value="ECO:0007669"/>
    <property type="project" value="InterPro"/>
</dbReference>
<evidence type="ECO:0000313" key="9">
    <source>
        <dbReference type="EMBL" id="PWD86360.1"/>
    </source>
</evidence>
<keyword evidence="12" id="KW-1185">Reference proteome</keyword>
<dbReference type="HAMAP" id="MF_00267">
    <property type="entry name" value="MinC"/>
    <property type="match status" value="1"/>
</dbReference>
<accession>A0A2U2AR37</accession>
<dbReference type="PANTHER" id="PTHR34108">
    <property type="entry name" value="SEPTUM SITE-DETERMINING PROTEIN MINC"/>
    <property type="match status" value="1"/>
</dbReference>
<dbReference type="OrthoDB" id="9794530at2"/>
<evidence type="ECO:0000313" key="12">
    <source>
        <dbReference type="Proteomes" id="UP000245217"/>
    </source>
</evidence>
<dbReference type="Proteomes" id="UP000245059">
    <property type="component" value="Unassembled WGS sequence"/>
</dbReference>
<dbReference type="InterPro" id="IPR036145">
    <property type="entry name" value="MinC_C_sf"/>
</dbReference>
<gene>
    <name evidence="6 9" type="primary">minC</name>
    <name evidence="9" type="ORF">DC077_06390</name>
    <name evidence="10" type="ORF">DC078_05535</name>
</gene>
<evidence type="ECO:0000256" key="4">
    <source>
        <dbReference type="ARBA" id="ARBA00023306"/>
    </source>
</evidence>
<dbReference type="InterPro" id="IPR013033">
    <property type="entry name" value="MinC"/>
</dbReference>
<comment type="similarity">
    <text evidence="1 6">Belongs to the MinC family.</text>
</comment>
<dbReference type="GO" id="GO:0051302">
    <property type="term" value="P:regulation of cell division"/>
    <property type="evidence" value="ECO:0007669"/>
    <property type="project" value="InterPro"/>
</dbReference>
<dbReference type="AlphaFoldDB" id="A0A2U2AR37"/>
<dbReference type="InterPro" id="IPR005526">
    <property type="entry name" value="Septum_form_inhib_MinC_C"/>
</dbReference>
<feature type="domain" description="Septum formation inhibitor MinC N-terminal" evidence="8">
    <location>
        <begin position="8"/>
        <end position="78"/>
    </location>
</feature>
<evidence type="ECO:0000256" key="5">
    <source>
        <dbReference type="ARBA" id="ARBA00025606"/>
    </source>
</evidence>
<protein>
    <recommendedName>
        <fullName evidence="6">Probable septum site-determining protein MinC</fullName>
    </recommendedName>
</protein>
<keyword evidence="4 6" id="KW-0131">Cell cycle</keyword>
<evidence type="ECO:0000313" key="10">
    <source>
        <dbReference type="EMBL" id="PWD92490.1"/>
    </source>
</evidence>
<evidence type="ECO:0000256" key="1">
    <source>
        <dbReference type="ARBA" id="ARBA00006291"/>
    </source>
</evidence>
<comment type="function">
    <text evidence="5 6">Cell division inhibitor that blocks the formation of polar Z ring septums. Rapidly oscillates between the poles of the cell to destabilize FtsZ filaments that have formed before they mature into polar Z rings. Prevents FtsZ polymerization.</text>
</comment>
<sequence>MSQSKIYQLKGELSTMMVLYLRGIDLKLLEDELSRQIDSSPQLFRGIPIIVDLSAITVGNSLDLNWLKNLLLTKDLVPVGLRNANEDLIAKAGSAGWALLAGNSGRAREIELNSAEIALEEQNRAAIDAEKQTVVEKEIEVIQPIETTMHVQQVRSGQQLTVSQGDLVVINSVNEGAELLVDGNIHVYGALRGRALAGIHGNRSARIFCQSLEAELVAIAGFYRMQEDIPSELRGKTVQIYLDQDELKIEQLIK</sequence>
<keyword evidence="2 6" id="KW-0132">Cell division</keyword>
<dbReference type="GO" id="GO:1901891">
    <property type="term" value="P:regulation of cell septum assembly"/>
    <property type="evidence" value="ECO:0007669"/>
    <property type="project" value="InterPro"/>
</dbReference>
<proteinExistence type="inferred from homology"/>
<feature type="domain" description="Septum formation inhibitor MinC C-terminal" evidence="7">
    <location>
        <begin position="151"/>
        <end position="250"/>
    </location>
</feature>